<keyword evidence="4" id="KW-0001">2Fe-2S</keyword>
<dbReference type="CTD" id="112812"/>
<dbReference type="Pfam" id="PF00111">
    <property type="entry name" value="Fer2"/>
    <property type="match status" value="1"/>
</dbReference>
<evidence type="ECO:0000313" key="15">
    <source>
        <dbReference type="Proteomes" id="UP000694850"/>
    </source>
</evidence>
<dbReference type="PANTHER" id="PTHR23426:SF65">
    <property type="entry name" value="FERREDOXIN-2, MITOCHONDRIAL"/>
    <property type="match status" value="1"/>
</dbReference>
<organism evidence="15 16">
    <name type="scientific">Orycteropus afer afer</name>
    <dbReference type="NCBI Taxonomy" id="1230840"/>
    <lineage>
        <taxon>Eukaryota</taxon>
        <taxon>Metazoa</taxon>
        <taxon>Chordata</taxon>
        <taxon>Craniata</taxon>
        <taxon>Vertebrata</taxon>
        <taxon>Euteleostomi</taxon>
        <taxon>Mammalia</taxon>
        <taxon>Eutheria</taxon>
        <taxon>Afrotheria</taxon>
        <taxon>Tubulidentata</taxon>
        <taxon>Orycteropodidae</taxon>
        <taxon>Orycteropus</taxon>
    </lineage>
</organism>
<name>A0A8B7AW09_ORYAF</name>
<dbReference type="GO" id="GO:0046872">
    <property type="term" value="F:metal ion binding"/>
    <property type="evidence" value="ECO:0007669"/>
    <property type="project" value="UniProtKB-KW"/>
</dbReference>
<dbReference type="Proteomes" id="UP000694850">
    <property type="component" value="Unplaced"/>
</dbReference>
<dbReference type="GO" id="GO:0051537">
    <property type="term" value="F:2 iron, 2 sulfur cluster binding"/>
    <property type="evidence" value="ECO:0007669"/>
    <property type="project" value="UniProtKB-KW"/>
</dbReference>
<evidence type="ECO:0000256" key="2">
    <source>
        <dbReference type="ARBA" id="ARBA00010914"/>
    </source>
</evidence>
<protein>
    <recommendedName>
        <fullName evidence="12">Ferredoxin-2, mitochondrial</fullName>
    </recommendedName>
    <alternativeName>
        <fullName evidence="10">Adrenodoxin-like protein</fullName>
    </alternativeName>
    <alternativeName>
        <fullName evidence="13">Ferredoxin-1-like protein</fullName>
    </alternativeName>
</protein>
<dbReference type="PRINTS" id="PR00355">
    <property type="entry name" value="ADRENODOXIN"/>
</dbReference>
<dbReference type="Gene3D" id="3.10.20.30">
    <property type="match status" value="1"/>
</dbReference>
<dbReference type="SUPFAM" id="SSF54292">
    <property type="entry name" value="2Fe-2S ferredoxin-like"/>
    <property type="match status" value="1"/>
</dbReference>
<evidence type="ECO:0000256" key="11">
    <source>
        <dbReference type="ARBA" id="ARBA00034078"/>
    </source>
</evidence>
<keyword evidence="6" id="KW-0249">Electron transport</keyword>
<dbReference type="AlphaFoldDB" id="A0A8B7AW09"/>
<dbReference type="GO" id="GO:0140647">
    <property type="term" value="P:P450-containing electron transport chain"/>
    <property type="evidence" value="ECO:0007669"/>
    <property type="project" value="InterPro"/>
</dbReference>
<evidence type="ECO:0000256" key="14">
    <source>
        <dbReference type="ARBA" id="ARBA00058507"/>
    </source>
</evidence>
<keyword evidence="8" id="KW-0411">Iron-sulfur</keyword>
<dbReference type="GO" id="GO:0009055">
    <property type="term" value="F:electron transfer activity"/>
    <property type="evidence" value="ECO:0007669"/>
    <property type="project" value="TreeGrafter"/>
</dbReference>
<keyword evidence="5" id="KW-0479">Metal-binding</keyword>
<sequence>MGLGGRSRITHTSPRARVALRSRVALCSPTFTSQSLGHVTPVMAASVARVGVTAGVLMRASRGAWWSRSGSCSGTGEAAIPATARKFRATGSRPAGDEEGGGPERPGDVVNVVFIDRSGQRIPVSGRVGDNVLHLAQRHGVDLEGACEASLACSTCHVYVSEDHLGLLPQPDEREDDMLDMAPLLQENSRLGCQILLTPELEGAEFTLPKITRNFYVDGHVPKPH</sequence>
<comment type="cofactor">
    <cofactor evidence="11">
        <name>[2Fe-2S] cluster</name>
        <dbReference type="ChEBI" id="CHEBI:190135"/>
    </cofactor>
</comment>
<evidence type="ECO:0000256" key="3">
    <source>
        <dbReference type="ARBA" id="ARBA00022448"/>
    </source>
</evidence>
<dbReference type="OrthoDB" id="268593at2759"/>
<dbReference type="InterPro" id="IPR001055">
    <property type="entry name" value="Adrenodoxin-like"/>
</dbReference>
<evidence type="ECO:0000256" key="12">
    <source>
        <dbReference type="ARBA" id="ARBA00040942"/>
    </source>
</evidence>
<evidence type="ECO:0000256" key="6">
    <source>
        <dbReference type="ARBA" id="ARBA00022982"/>
    </source>
</evidence>
<keyword evidence="7" id="KW-0408">Iron</keyword>
<dbReference type="InterPro" id="IPR001041">
    <property type="entry name" value="2Fe-2S_ferredoxin-type"/>
</dbReference>
<dbReference type="GO" id="GO:0005759">
    <property type="term" value="C:mitochondrial matrix"/>
    <property type="evidence" value="ECO:0007669"/>
    <property type="project" value="UniProtKB-SubCell"/>
</dbReference>
<dbReference type="InterPro" id="IPR036010">
    <property type="entry name" value="2Fe-2S_ferredoxin-like_sf"/>
</dbReference>
<comment type="similarity">
    <text evidence="2">Belongs to the adrenodoxin/putidaredoxin family.</text>
</comment>
<dbReference type="InterPro" id="IPR018298">
    <property type="entry name" value="Adrenodoxin_Fe-S_BS"/>
</dbReference>
<evidence type="ECO:0000256" key="10">
    <source>
        <dbReference type="ARBA" id="ARBA00032838"/>
    </source>
</evidence>
<dbReference type="InterPro" id="IPR012675">
    <property type="entry name" value="Beta-grasp_dom_sf"/>
</dbReference>
<keyword evidence="15" id="KW-1185">Reference proteome</keyword>
<evidence type="ECO:0000256" key="9">
    <source>
        <dbReference type="ARBA" id="ARBA00023128"/>
    </source>
</evidence>
<gene>
    <name evidence="16" type="primary">FDX2</name>
</gene>
<proteinExistence type="inferred from homology"/>
<dbReference type="FunFam" id="3.10.20.30:FF:000013">
    <property type="entry name" value="Adrenodoxin, mitochondrial"/>
    <property type="match status" value="1"/>
</dbReference>
<dbReference type="CDD" id="cd00207">
    <property type="entry name" value="fer2"/>
    <property type="match status" value="1"/>
</dbReference>
<dbReference type="PROSITE" id="PS00814">
    <property type="entry name" value="ADX"/>
    <property type="match status" value="1"/>
</dbReference>
<reference evidence="16" key="1">
    <citation type="submission" date="2025-08" db="UniProtKB">
        <authorList>
            <consortium name="RefSeq"/>
        </authorList>
    </citation>
    <scope>IDENTIFICATION</scope>
</reference>
<accession>A0A8B7AW09</accession>
<evidence type="ECO:0000256" key="7">
    <source>
        <dbReference type="ARBA" id="ARBA00023004"/>
    </source>
</evidence>
<dbReference type="PROSITE" id="PS51085">
    <property type="entry name" value="2FE2S_FER_2"/>
    <property type="match status" value="1"/>
</dbReference>
<comment type="function">
    <text evidence="14">Electron donor, of the core iron-sulfur cluster (ISC) assembly complex, that acts to reduce the persulfide into sulfide during [2Fe-2S] clusters assembly on the scaffolding protein ISCU. The core iron-sulfur cluster (ISC) assembly complex is involved in the de novo synthesis of a [2Fe-2S] cluster, the first step of the mitochondrial iron-sulfur protein biogenesis. This process is initiated by the cysteine desulfurase complex (NFS1:LYRM4:NDUFAB1) that produces persulfide which is delivered on the scaffold protein ISCU in a FXN-dependent manner. Then this complex is stabilized by FDX2 which provides reducing equivalents to accomplish the [2Fe-2S] cluster assembly. Finally, the [2Fe-2S] cluster is transferred from ISCU to chaperone proteins, including HSCB, HSPA9 and GLRX5. Essential for coenzyme Q biosynthesis: together with FDXR, transfers the electrons required for the hydroxylation reaction performed by COQ6.</text>
</comment>
<dbReference type="RefSeq" id="XP_007951762.2">
    <property type="nucleotide sequence ID" value="XM_007953571.2"/>
</dbReference>
<keyword evidence="9" id="KW-0496">Mitochondrion</keyword>
<dbReference type="GeneID" id="103207877"/>
<comment type="subcellular location">
    <subcellularLocation>
        <location evidence="1">Mitochondrion matrix</location>
    </subcellularLocation>
</comment>
<evidence type="ECO:0000256" key="8">
    <source>
        <dbReference type="ARBA" id="ARBA00023014"/>
    </source>
</evidence>
<evidence type="ECO:0000256" key="1">
    <source>
        <dbReference type="ARBA" id="ARBA00004305"/>
    </source>
</evidence>
<evidence type="ECO:0000256" key="5">
    <source>
        <dbReference type="ARBA" id="ARBA00022723"/>
    </source>
</evidence>
<evidence type="ECO:0000256" key="4">
    <source>
        <dbReference type="ARBA" id="ARBA00022714"/>
    </source>
</evidence>
<evidence type="ECO:0000313" key="16">
    <source>
        <dbReference type="RefSeq" id="XP_007951762.2"/>
    </source>
</evidence>
<dbReference type="PANTHER" id="PTHR23426">
    <property type="entry name" value="FERREDOXIN/ADRENODOXIN"/>
    <property type="match status" value="1"/>
</dbReference>
<keyword evidence="3" id="KW-0813">Transport</keyword>
<evidence type="ECO:0000256" key="13">
    <source>
        <dbReference type="ARBA" id="ARBA00041497"/>
    </source>
</evidence>